<evidence type="ECO:0000313" key="2">
    <source>
        <dbReference type="Proteomes" id="UP000188273"/>
    </source>
</evidence>
<keyword evidence="2" id="KW-1185">Reference proteome</keyword>
<name>A0A1Q2HRK1_9BACT</name>
<reference evidence="2" key="1">
    <citation type="submission" date="2017-02" db="EMBL/GenBank/DDBJ databases">
        <title>Comparative genomics and description of representatives of a novel lineage of planctomycetes thriving in anoxic sediments.</title>
        <authorList>
            <person name="Spring S."/>
            <person name="Bunk B."/>
            <person name="Sproer C."/>
            <person name="Klenk H.-P."/>
        </authorList>
    </citation>
    <scope>NUCLEOTIDE SEQUENCE [LARGE SCALE GENOMIC DNA]</scope>
    <source>
        <strain evidence="2">L21-RPul-D3</strain>
    </source>
</reference>
<proteinExistence type="predicted"/>
<accession>A0A1Q2HRK1</accession>
<dbReference type="EMBL" id="CP019633">
    <property type="protein sequence ID" value="AQQ09853.1"/>
    <property type="molecule type" value="Genomic_DNA"/>
</dbReference>
<dbReference type="RefSeq" id="WP_118084533.1">
    <property type="nucleotide sequence ID" value="NZ_CP019633.1"/>
</dbReference>
<evidence type="ECO:0000313" key="1">
    <source>
        <dbReference type="EMBL" id="AQQ09853.1"/>
    </source>
</evidence>
<dbReference type="Proteomes" id="UP000188273">
    <property type="component" value="Chromosome"/>
</dbReference>
<dbReference type="STRING" id="1940790.L21SP3_01672"/>
<gene>
    <name evidence="1" type="ORF">L21SP3_01672</name>
</gene>
<sequence>MAQASFFVNDIKVKRKGDFIFLLAQRKCIHGTVFYEICLTMPAELMHLFSDVEGAEGNKLNGNINADDLAKRFKRFSGDN</sequence>
<dbReference type="AlphaFoldDB" id="A0A1Q2HRK1"/>
<dbReference type="KEGG" id="pbu:L21SP3_01672"/>
<protein>
    <submittedName>
        <fullName evidence="1">Uncharacterized protein</fullName>
    </submittedName>
</protein>
<organism evidence="1 2">
    <name type="scientific">Sedimentisphaera cyanobacteriorum</name>
    <dbReference type="NCBI Taxonomy" id="1940790"/>
    <lineage>
        <taxon>Bacteria</taxon>
        <taxon>Pseudomonadati</taxon>
        <taxon>Planctomycetota</taxon>
        <taxon>Phycisphaerae</taxon>
        <taxon>Sedimentisphaerales</taxon>
        <taxon>Sedimentisphaeraceae</taxon>
        <taxon>Sedimentisphaera</taxon>
    </lineage>
</organism>